<reference evidence="3 4" key="1">
    <citation type="submission" date="2015-03" db="EMBL/GenBank/DDBJ databases">
        <title>Draft Genome Sequence of S. carnosus subsp. utilis LTH 7013, Isolated from South Tirolean Ham.</title>
        <authorList>
            <person name="Mueller A."/>
            <person name="Huptas C."/>
            <person name="Wenning M."/>
            <person name="Weiss A."/>
            <person name="Schmidt H."/>
        </authorList>
    </citation>
    <scope>NUCLEOTIDE SEQUENCE [LARGE SCALE GENOMIC DNA]</scope>
    <source>
        <strain evidence="3 4">LTH7013</strain>
    </source>
</reference>
<gene>
    <name evidence="3" type="ORF">VV61_06105</name>
</gene>
<comment type="caution">
    <text evidence="3">The sequence shown here is derived from an EMBL/GenBank/DDBJ whole genome shotgun (WGS) entry which is preliminary data.</text>
</comment>
<feature type="domain" description="DUF4064" evidence="2">
    <location>
        <begin position="3"/>
        <end position="104"/>
    </location>
</feature>
<dbReference type="GeneID" id="93794737"/>
<organism evidence="3 4">
    <name type="scientific">Staphylococcus carnosus</name>
    <dbReference type="NCBI Taxonomy" id="1281"/>
    <lineage>
        <taxon>Bacteria</taxon>
        <taxon>Bacillati</taxon>
        <taxon>Bacillota</taxon>
        <taxon>Bacilli</taxon>
        <taxon>Bacillales</taxon>
        <taxon>Staphylococcaceae</taxon>
        <taxon>Staphylococcus</taxon>
    </lineage>
</organism>
<evidence type="ECO:0000313" key="3">
    <source>
        <dbReference type="EMBL" id="KKB25650.1"/>
    </source>
</evidence>
<dbReference type="RefSeq" id="WP_015901526.1">
    <property type="nucleotide sequence ID" value="NZ_BKAO01000004.1"/>
</dbReference>
<keyword evidence="1" id="KW-1133">Transmembrane helix</keyword>
<evidence type="ECO:0000259" key="2">
    <source>
        <dbReference type="Pfam" id="PF13273"/>
    </source>
</evidence>
<evidence type="ECO:0000313" key="4">
    <source>
        <dbReference type="Proteomes" id="UP000033530"/>
    </source>
</evidence>
<accession>A0AAJ0NHG4</accession>
<sequence>MIKRTAEHVLTWIGVGLSVLGLLVLGLILPFISGDDFIQGIQEGDGSLTYEDAAASASFFHAFATIGLVLGIITLILAIIGGVFINKKAKTAGILLLIAGIITLLGNWIVAILWIIAGIMLLVKKPKRDTLTEDGYYNYDKANEVAKERTEEDPYKY</sequence>
<dbReference type="EMBL" id="LAIU01000003">
    <property type="protein sequence ID" value="KKB25650.1"/>
    <property type="molecule type" value="Genomic_DNA"/>
</dbReference>
<keyword evidence="1" id="KW-0812">Transmembrane</keyword>
<protein>
    <recommendedName>
        <fullName evidence="2">DUF4064 domain-containing protein</fullName>
    </recommendedName>
</protein>
<proteinExistence type="predicted"/>
<feature type="transmembrane region" description="Helical" evidence="1">
    <location>
        <begin position="12"/>
        <end position="32"/>
    </location>
</feature>
<feature type="transmembrane region" description="Helical" evidence="1">
    <location>
        <begin position="92"/>
        <end position="123"/>
    </location>
</feature>
<dbReference type="Pfam" id="PF13273">
    <property type="entry name" value="DUF4064"/>
    <property type="match status" value="1"/>
</dbReference>
<evidence type="ECO:0000256" key="1">
    <source>
        <dbReference type="SAM" id="Phobius"/>
    </source>
</evidence>
<keyword evidence="1" id="KW-0472">Membrane</keyword>
<dbReference type="AlphaFoldDB" id="A0AAJ0NHG4"/>
<name>A0AAJ0NHG4_STACA</name>
<feature type="transmembrane region" description="Helical" evidence="1">
    <location>
        <begin position="59"/>
        <end position="85"/>
    </location>
</feature>
<dbReference type="InterPro" id="IPR025273">
    <property type="entry name" value="DUF4064"/>
</dbReference>
<dbReference type="Proteomes" id="UP000033530">
    <property type="component" value="Unassembled WGS sequence"/>
</dbReference>